<dbReference type="Gene3D" id="2.40.320.10">
    <property type="entry name" value="Hypothetical Protein Pfu-838710-001"/>
    <property type="match status" value="1"/>
</dbReference>
<comment type="caution">
    <text evidence="2">The sequence shown here is derived from an EMBL/GenBank/DDBJ whole genome shotgun (WGS) entry which is preliminary data.</text>
</comment>
<name>A0A0G0SG16_9BACT</name>
<dbReference type="Proteomes" id="UP000034137">
    <property type="component" value="Unassembled WGS sequence"/>
</dbReference>
<evidence type="ECO:0000313" key="3">
    <source>
        <dbReference type="Proteomes" id="UP000034137"/>
    </source>
</evidence>
<dbReference type="Pfam" id="PF01928">
    <property type="entry name" value="CYTH"/>
    <property type="match status" value="1"/>
</dbReference>
<dbReference type="InterPro" id="IPR033469">
    <property type="entry name" value="CYTH-like_dom_sf"/>
</dbReference>
<dbReference type="SUPFAM" id="SSF55154">
    <property type="entry name" value="CYTH-like phosphatases"/>
    <property type="match status" value="1"/>
</dbReference>
<sequence>MPIEFETQILDINPGEIIEKLRVLGAEEKEEVFQKRWIFDIVCLNSEQPGLGEWIRVRQAGDKVDMTYKRKKDFSITGTEEIELAIDDFDKAAALLSKLSCFTGQYFQENRRKQFFLNDLEFDIDYWPNIPPFLEIEGKSEEDVKRGMKLLGLEEKENGHFGLINIYAKHGIKLHDYKELKF</sequence>
<proteinExistence type="predicted"/>
<dbReference type="AlphaFoldDB" id="A0A0G0SG16"/>
<evidence type="ECO:0000313" key="2">
    <source>
        <dbReference type="EMBL" id="KKR33635.1"/>
    </source>
</evidence>
<evidence type="ECO:0000259" key="1">
    <source>
        <dbReference type="PROSITE" id="PS51707"/>
    </source>
</evidence>
<dbReference type="InterPro" id="IPR023577">
    <property type="entry name" value="CYTH_domain"/>
</dbReference>
<feature type="domain" description="CYTH" evidence="1">
    <location>
        <begin position="2"/>
        <end position="182"/>
    </location>
</feature>
<dbReference type="EMBL" id="LBXO01000005">
    <property type="protein sequence ID" value="KKR33635.1"/>
    <property type="molecule type" value="Genomic_DNA"/>
</dbReference>
<protein>
    <submittedName>
        <fullName evidence="2">Adenylate cyclase, class 2 (Thermophilic)</fullName>
    </submittedName>
</protein>
<organism evidence="2 3">
    <name type="scientific">Candidatus Falkowbacteria bacterium GW2011_GWF2_39_8</name>
    <dbReference type="NCBI Taxonomy" id="1618642"/>
    <lineage>
        <taxon>Bacteria</taxon>
        <taxon>Candidatus Falkowiibacteriota</taxon>
    </lineage>
</organism>
<gene>
    <name evidence="2" type="ORF">UT64_C0005G0015</name>
</gene>
<dbReference type="PROSITE" id="PS51707">
    <property type="entry name" value="CYTH"/>
    <property type="match status" value="1"/>
</dbReference>
<accession>A0A0G0SG16</accession>
<reference evidence="2 3" key="1">
    <citation type="journal article" date="2015" name="Nature">
        <title>rRNA introns, odd ribosomes, and small enigmatic genomes across a large radiation of phyla.</title>
        <authorList>
            <person name="Brown C.T."/>
            <person name="Hug L.A."/>
            <person name="Thomas B.C."/>
            <person name="Sharon I."/>
            <person name="Castelle C.J."/>
            <person name="Singh A."/>
            <person name="Wilkins M.J."/>
            <person name="Williams K.H."/>
            <person name="Banfield J.F."/>
        </authorList>
    </citation>
    <scope>NUCLEOTIDE SEQUENCE [LARGE SCALE GENOMIC DNA]</scope>
</reference>